<keyword evidence="4" id="KW-0255">Endonuclease</keyword>
<dbReference type="GO" id="GO:0008408">
    <property type="term" value="F:3'-5' exonuclease activity"/>
    <property type="evidence" value="ECO:0007669"/>
    <property type="project" value="InterPro"/>
</dbReference>
<dbReference type="GO" id="GO:0006310">
    <property type="term" value="P:DNA recombination"/>
    <property type="evidence" value="ECO:0007669"/>
    <property type="project" value="UniProtKB-KW"/>
</dbReference>
<dbReference type="InterPro" id="IPR029052">
    <property type="entry name" value="Metallo-depent_PP-like"/>
</dbReference>
<dbReference type="InterPro" id="IPR050535">
    <property type="entry name" value="DNA_Repair-Maintenance_Comp"/>
</dbReference>
<dbReference type="InterPro" id="IPR004593">
    <property type="entry name" value="SbcD"/>
</dbReference>
<dbReference type="GO" id="GO:0006260">
    <property type="term" value="P:DNA replication"/>
    <property type="evidence" value="ECO:0007669"/>
    <property type="project" value="UniProtKB-KW"/>
</dbReference>
<dbReference type="RefSeq" id="WP_087940654.1">
    <property type="nucleotide sequence ID" value="NZ_FNAC01000038.1"/>
</dbReference>
<dbReference type="InterPro" id="IPR041796">
    <property type="entry name" value="Mre11_N"/>
</dbReference>
<dbReference type="PANTHER" id="PTHR30337:SF0">
    <property type="entry name" value="NUCLEASE SBCCD SUBUNIT D"/>
    <property type="match status" value="1"/>
</dbReference>
<evidence type="ECO:0000256" key="2">
    <source>
        <dbReference type="ARBA" id="ARBA00022801"/>
    </source>
</evidence>
<comment type="function">
    <text evidence="4">SbcCD cleaves DNA hairpin structures. These structures can inhibit DNA replication and are intermediates in certain DNA recombination reactions. The complex acts as a 3'-&gt;5' double strand exonuclease that can open hairpins. It also has a 5' single-strand endonuclease activity.</text>
</comment>
<evidence type="ECO:0000313" key="7">
    <source>
        <dbReference type="Proteomes" id="UP000199060"/>
    </source>
</evidence>
<evidence type="ECO:0000256" key="3">
    <source>
        <dbReference type="ARBA" id="ARBA00022839"/>
    </source>
</evidence>
<comment type="subunit">
    <text evidence="4">Heterodimer of SbcC and SbcD.</text>
</comment>
<gene>
    <name evidence="4" type="primary">sbcD</name>
    <name evidence="6" type="ORF">SAMN04488104_10384</name>
</gene>
<proteinExistence type="inferred from homology"/>
<sequence length="409" mass="46562">MLKILHTADWHLGKRLQEFPRIEEQKLVLDEICQIADQKAVDLVLLAGDIFDSFNPSHEAIELLYKTLHRLSKNGQRPIIAISGNHDSSQFVEAPDPLAREMGIFFYSRYDSQIVTGKLDSGIEILRSESGFVELKIPKCDFPIRLILAPYANEVSLKTYLGEENREEEFRTILSEKWQKLADQYCDPSGVNLFLGHFYFSKKGEPLEAEPESERPILHVGGTQALFTENLPQQIQYAALGHLHRYHAVDKNPCPIVYSSSPLGYSFSEADQQKQVIVIEAKPAQAVDYQAIPLKQGKALHRKTFDSLAETLNWLESNPYCFVELTYQTEHSIDAATRRAIHQAHDGIVNLIPQIKNPIGQEELKLTAADLEKDMLSLFQLYFKNERGQEAHQELLEIFKEVISQDSSI</sequence>
<organism evidence="6 7">
    <name type="scientific">Algoriphagus faecimaris</name>
    <dbReference type="NCBI Taxonomy" id="686796"/>
    <lineage>
        <taxon>Bacteria</taxon>
        <taxon>Pseudomonadati</taxon>
        <taxon>Bacteroidota</taxon>
        <taxon>Cytophagia</taxon>
        <taxon>Cytophagales</taxon>
        <taxon>Cyclobacteriaceae</taxon>
        <taxon>Algoriphagus</taxon>
    </lineage>
</organism>
<evidence type="ECO:0000313" key="6">
    <source>
        <dbReference type="EMBL" id="SDD56732.1"/>
    </source>
</evidence>
<dbReference type="SUPFAM" id="SSF56300">
    <property type="entry name" value="Metallo-dependent phosphatases"/>
    <property type="match status" value="1"/>
</dbReference>
<keyword evidence="7" id="KW-1185">Reference proteome</keyword>
<dbReference type="STRING" id="686796.SAMN04488104_10384"/>
<dbReference type="CDD" id="cd00840">
    <property type="entry name" value="MPP_Mre11_N"/>
    <property type="match status" value="1"/>
</dbReference>
<evidence type="ECO:0000256" key="4">
    <source>
        <dbReference type="RuleBase" id="RU363069"/>
    </source>
</evidence>
<evidence type="ECO:0000259" key="5">
    <source>
        <dbReference type="Pfam" id="PF00149"/>
    </source>
</evidence>
<dbReference type="InterPro" id="IPR004843">
    <property type="entry name" value="Calcineurin-like_PHP"/>
</dbReference>
<dbReference type="OrthoDB" id="9773856at2"/>
<dbReference type="Pfam" id="PF00149">
    <property type="entry name" value="Metallophos"/>
    <property type="match status" value="1"/>
</dbReference>
<feature type="domain" description="Calcineurin-like phosphoesterase" evidence="5">
    <location>
        <begin position="2"/>
        <end position="106"/>
    </location>
</feature>
<protein>
    <recommendedName>
        <fullName evidence="4">Nuclease SbcCD subunit D</fullName>
    </recommendedName>
</protein>
<comment type="similarity">
    <text evidence="4">Belongs to the SbcD family.</text>
</comment>
<dbReference type="AlphaFoldDB" id="A0A1G6VSZ3"/>
<dbReference type="PANTHER" id="PTHR30337">
    <property type="entry name" value="COMPONENT OF ATP-DEPENDENT DSDNA EXONUCLEASE"/>
    <property type="match status" value="1"/>
</dbReference>
<keyword evidence="4" id="KW-0233">DNA recombination</keyword>
<keyword evidence="3 4" id="KW-0269">Exonuclease</keyword>
<keyword evidence="4" id="KW-0235">DNA replication</keyword>
<evidence type="ECO:0000256" key="1">
    <source>
        <dbReference type="ARBA" id="ARBA00022722"/>
    </source>
</evidence>
<dbReference type="Gene3D" id="3.60.21.10">
    <property type="match status" value="1"/>
</dbReference>
<keyword evidence="2 4" id="KW-0378">Hydrolase</keyword>
<dbReference type="Proteomes" id="UP000199060">
    <property type="component" value="Unassembled WGS sequence"/>
</dbReference>
<dbReference type="NCBIfam" id="TIGR00619">
    <property type="entry name" value="sbcd"/>
    <property type="match status" value="1"/>
</dbReference>
<reference evidence="7" key="1">
    <citation type="submission" date="2016-10" db="EMBL/GenBank/DDBJ databases">
        <authorList>
            <person name="Varghese N."/>
            <person name="Submissions S."/>
        </authorList>
    </citation>
    <scope>NUCLEOTIDE SEQUENCE [LARGE SCALE GENOMIC DNA]</scope>
    <source>
        <strain evidence="7">DSM 23095</strain>
    </source>
</reference>
<dbReference type="GO" id="GO:0004519">
    <property type="term" value="F:endonuclease activity"/>
    <property type="evidence" value="ECO:0007669"/>
    <property type="project" value="UniProtKB-KW"/>
</dbReference>
<dbReference type="EMBL" id="FNAC01000038">
    <property type="protein sequence ID" value="SDD56732.1"/>
    <property type="molecule type" value="Genomic_DNA"/>
</dbReference>
<accession>A0A1G6VSZ3</accession>
<name>A0A1G6VSZ3_9BACT</name>
<keyword evidence="1 4" id="KW-0540">Nuclease</keyword>